<organism evidence="1">
    <name type="scientific">Amphimedon queenslandica</name>
    <name type="common">Sponge</name>
    <dbReference type="NCBI Taxonomy" id="400682"/>
    <lineage>
        <taxon>Eukaryota</taxon>
        <taxon>Metazoa</taxon>
        <taxon>Porifera</taxon>
        <taxon>Demospongiae</taxon>
        <taxon>Heteroscleromorpha</taxon>
        <taxon>Haplosclerida</taxon>
        <taxon>Niphatidae</taxon>
        <taxon>Amphimedon</taxon>
    </lineage>
</organism>
<proteinExistence type="predicted"/>
<sequence length="106" mass="12297">DLLQLPPVNGRPVFKKISNKLIKTRLRVANAVNIWKVTVEYDELKINERQNGDETFFKMLHSVRHGCLTDETTDTLKSHVFKVLIQEKYMELESEGTNPPICIFPK</sequence>
<dbReference type="InParanoid" id="A0A1X7U986"/>
<evidence type="ECO:0000313" key="1">
    <source>
        <dbReference type="EnsemblMetazoa" id="Aqu2.1.24213_001"/>
    </source>
</evidence>
<dbReference type="AlphaFoldDB" id="A0A1X7U986"/>
<protein>
    <submittedName>
        <fullName evidence="1">Uncharacterized protein</fullName>
    </submittedName>
</protein>
<name>A0A1X7U986_AMPQE</name>
<dbReference type="EnsemblMetazoa" id="Aqu2.1.24213_001">
    <property type="protein sequence ID" value="Aqu2.1.24213_001"/>
    <property type="gene ID" value="Aqu2.1.24213"/>
</dbReference>
<reference evidence="1" key="1">
    <citation type="submission" date="2017-05" db="UniProtKB">
        <authorList>
            <consortium name="EnsemblMetazoa"/>
        </authorList>
    </citation>
    <scope>IDENTIFICATION</scope>
</reference>
<dbReference type="OrthoDB" id="416437at2759"/>
<accession>A0A1X7U986</accession>